<name>A0A091CAI4_9ENTE</name>
<proteinExistence type="predicted"/>
<evidence type="ECO:0000313" key="3">
    <source>
        <dbReference type="Proteomes" id="UP000029380"/>
    </source>
</evidence>
<protein>
    <submittedName>
        <fullName evidence="2">Uncharacterized protein</fullName>
    </submittedName>
</protein>
<evidence type="ECO:0000313" key="2">
    <source>
        <dbReference type="EMBL" id="KFN93622.1"/>
    </source>
</evidence>
<keyword evidence="1" id="KW-0175">Coiled coil</keyword>
<gene>
    <name evidence="2" type="ORF">TMUPMC115_0220</name>
</gene>
<organism evidence="2 3">
    <name type="scientific">Tetragenococcus muriaticus PMC-11-5</name>
    <dbReference type="NCBI Taxonomy" id="1302649"/>
    <lineage>
        <taxon>Bacteria</taxon>
        <taxon>Bacillati</taxon>
        <taxon>Bacillota</taxon>
        <taxon>Bacilli</taxon>
        <taxon>Lactobacillales</taxon>
        <taxon>Enterococcaceae</taxon>
        <taxon>Tetragenococcus</taxon>
    </lineage>
</organism>
<comment type="caution">
    <text evidence="2">The sequence shown here is derived from an EMBL/GenBank/DDBJ whole genome shotgun (WGS) entry which is preliminary data.</text>
</comment>
<dbReference type="RefSeq" id="WP_038025360.1">
    <property type="nucleotide sequence ID" value="NZ_JPVU01000023.1"/>
</dbReference>
<accession>A0A091CAI4</accession>
<dbReference type="EMBL" id="JPVU01000023">
    <property type="protein sequence ID" value="KFN93622.1"/>
    <property type="molecule type" value="Genomic_DNA"/>
</dbReference>
<dbReference type="AlphaFoldDB" id="A0A091CAI4"/>
<evidence type="ECO:0000256" key="1">
    <source>
        <dbReference type="SAM" id="Coils"/>
    </source>
</evidence>
<sequence length="84" mass="9894">MAKMYFIKGRWITVESVEDIAEFVSPEVYLAICGLVDGKASETLKQMETDIEELERRINDIRIIRTEPLEEHLLKMRDHINPYI</sequence>
<dbReference type="PATRIC" id="fig|1302649.3.peg.219"/>
<feature type="coiled-coil region" evidence="1">
    <location>
        <begin position="37"/>
        <end position="64"/>
    </location>
</feature>
<reference evidence="2 3" key="1">
    <citation type="submission" date="2014-08" db="EMBL/GenBank/DDBJ databases">
        <title>Genome sequence of Tetragenococcus muriaticus.</title>
        <authorList>
            <person name="Chuea-nongthon C."/>
            <person name="Rodtong S."/>
            <person name="Yongsawatdigul J."/>
            <person name="Steele J.L."/>
            <person name="Liu X.-y."/>
            <person name="Speers J."/>
            <person name="Glasner J.D."/>
            <person name="Neeno-Eckwall E.C."/>
        </authorList>
    </citation>
    <scope>NUCLEOTIDE SEQUENCE [LARGE SCALE GENOMIC DNA]</scope>
    <source>
        <strain evidence="2 3">PMC-11-5</strain>
    </source>
</reference>
<dbReference type="Proteomes" id="UP000029380">
    <property type="component" value="Unassembled WGS sequence"/>
</dbReference>